<accession>A0A1I6IMA6</accession>
<dbReference type="InterPro" id="IPR000873">
    <property type="entry name" value="AMP-dep_synth/lig_dom"/>
</dbReference>
<dbReference type="Gene3D" id="3.40.50.12780">
    <property type="entry name" value="N-terminal domain of ligase-like"/>
    <property type="match status" value="1"/>
</dbReference>
<dbReference type="STRING" id="555875.SAMN04488124_3359"/>
<reference evidence="7" key="1">
    <citation type="submission" date="2016-10" db="EMBL/GenBank/DDBJ databases">
        <authorList>
            <person name="Varghese N."/>
            <person name="Submissions S."/>
        </authorList>
    </citation>
    <scope>NUCLEOTIDE SEQUENCE [LARGE SCALE GENOMIC DNA]</scope>
    <source>
        <strain evidence="7">CGMCC 1.8711</strain>
    </source>
</reference>
<evidence type="ECO:0000259" key="4">
    <source>
        <dbReference type="Pfam" id="PF00501"/>
    </source>
</evidence>
<sequence length="554" mass="60374">MTNLVRDVAAAVEENPTATAVGFRGQEWSYERFWGMVSQFAAGLQEAGIEPGDRVAVYLPNLPQFVVAFHGTLHAGGIVVPMNPQYKAREISHLLADSEASVVVALSDLVPFVDAVREETSVEHVVSVGDEAAGTTSFESFLAEAGTEIVERADDDVAVQPYTSGTTGKPKGVLLSHHNLAWDARATAELLPGGVRPDDKFLGVLPLFHIYGMTVTMLATLFEGGGYYPLPRWDAEETLSAIEAQQLTVMHGVPAMFNDLVNFEDAGEFDASSIRFANSGGSSLPLEVMNRFETLFDVELYEGYGLTETSPVTHANRPGERRPGSIGRPLDGLDARIVDADFEEVPPVESGPVDEEEVDLDEITGELVIHGPNVMQGYYGLPDANEEAFTESEGKRWFHTGDIGYRDADDYYYVVDRAKHMIVTGGYNVYPREVEELLFEHPQVADAAVVGVPDDRRGETVKAYVVPVPDSGVTPDEVKQYCLDNLAAYKHPREVVFIDELPRTTTGKVQKFELRERDESADAETDAADAEDATGATDETDAEDATDARDGGSR</sequence>
<dbReference type="CDD" id="cd05936">
    <property type="entry name" value="FC-FACS_FadD_like"/>
    <property type="match status" value="1"/>
</dbReference>
<dbReference type="InterPro" id="IPR045851">
    <property type="entry name" value="AMP-bd_C_sf"/>
</dbReference>
<evidence type="ECO:0000256" key="1">
    <source>
        <dbReference type="ARBA" id="ARBA00006432"/>
    </source>
</evidence>
<dbReference type="RefSeq" id="WP_089883055.1">
    <property type="nucleotide sequence ID" value="NZ_FOYS01000006.1"/>
</dbReference>
<feature type="domain" description="AMP-binding enzyme C-terminal" evidence="5">
    <location>
        <begin position="433"/>
        <end position="508"/>
    </location>
</feature>
<gene>
    <name evidence="6" type="ORF">SAMN04488124_3359</name>
</gene>
<feature type="region of interest" description="Disordered" evidence="3">
    <location>
        <begin position="509"/>
        <end position="554"/>
    </location>
</feature>
<dbReference type="InterPro" id="IPR042099">
    <property type="entry name" value="ANL_N_sf"/>
</dbReference>
<evidence type="ECO:0000259" key="5">
    <source>
        <dbReference type="Pfam" id="PF13193"/>
    </source>
</evidence>
<feature type="domain" description="AMP-dependent synthetase/ligase" evidence="4">
    <location>
        <begin position="10"/>
        <end position="379"/>
    </location>
</feature>
<dbReference type="OrthoDB" id="193284at2157"/>
<dbReference type="Gene3D" id="3.30.300.30">
    <property type="match status" value="1"/>
</dbReference>
<dbReference type="Pfam" id="PF00501">
    <property type="entry name" value="AMP-binding"/>
    <property type="match status" value="1"/>
</dbReference>
<keyword evidence="7" id="KW-1185">Reference proteome</keyword>
<dbReference type="EMBL" id="FOYS01000006">
    <property type="protein sequence ID" value="SFR67410.1"/>
    <property type="molecule type" value="Genomic_DNA"/>
</dbReference>
<dbReference type="PANTHER" id="PTHR43767">
    <property type="entry name" value="LONG-CHAIN-FATTY-ACID--COA LIGASE"/>
    <property type="match status" value="1"/>
</dbReference>
<evidence type="ECO:0000256" key="3">
    <source>
        <dbReference type="SAM" id="MobiDB-lite"/>
    </source>
</evidence>
<protein>
    <submittedName>
        <fullName evidence="6">Long-chain acyl-CoA synthetase</fullName>
    </submittedName>
</protein>
<dbReference type="FunFam" id="3.30.300.30:FF:000008">
    <property type="entry name" value="2,3-dihydroxybenzoate-AMP ligase"/>
    <property type="match status" value="1"/>
</dbReference>
<proteinExistence type="inferred from homology"/>
<dbReference type="PANTHER" id="PTHR43767:SF1">
    <property type="entry name" value="NONRIBOSOMAL PEPTIDE SYNTHASE PES1 (EUROFUNG)-RELATED"/>
    <property type="match status" value="1"/>
</dbReference>
<feature type="compositionally biased region" description="Acidic residues" evidence="3">
    <location>
        <begin position="521"/>
        <end position="545"/>
    </location>
</feature>
<dbReference type="GO" id="GO:0016878">
    <property type="term" value="F:acid-thiol ligase activity"/>
    <property type="evidence" value="ECO:0007669"/>
    <property type="project" value="UniProtKB-ARBA"/>
</dbReference>
<dbReference type="InterPro" id="IPR025110">
    <property type="entry name" value="AMP-bd_C"/>
</dbReference>
<organism evidence="6 7">
    <name type="scientific">Halogeometricum limi</name>
    <dbReference type="NCBI Taxonomy" id="555875"/>
    <lineage>
        <taxon>Archaea</taxon>
        <taxon>Methanobacteriati</taxon>
        <taxon>Methanobacteriota</taxon>
        <taxon>Stenosarchaea group</taxon>
        <taxon>Halobacteria</taxon>
        <taxon>Halobacteriales</taxon>
        <taxon>Haloferacaceae</taxon>
        <taxon>Halogeometricum</taxon>
    </lineage>
</organism>
<dbReference type="AlphaFoldDB" id="A0A1I6IMA6"/>
<dbReference type="SUPFAM" id="SSF56801">
    <property type="entry name" value="Acetyl-CoA synthetase-like"/>
    <property type="match status" value="1"/>
</dbReference>
<evidence type="ECO:0000256" key="2">
    <source>
        <dbReference type="ARBA" id="ARBA00022598"/>
    </source>
</evidence>
<evidence type="ECO:0000313" key="7">
    <source>
        <dbReference type="Proteomes" id="UP000243250"/>
    </source>
</evidence>
<dbReference type="Pfam" id="PF13193">
    <property type="entry name" value="AMP-binding_C"/>
    <property type="match status" value="1"/>
</dbReference>
<keyword evidence="2" id="KW-0436">Ligase</keyword>
<dbReference type="InterPro" id="IPR050237">
    <property type="entry name" value="ATP-dep_AMP-bd_enzyme"/>
</dbReference>
<dbReference type="Proteomes" id="UP000243250">
    <property type="component" value="Unassembled WGS sequence"/>
</dbReference>
<feature type="region of interest" description="Disordered" evidence="3">
    <location>
        <begin position="311"/>
        <end position="330"/>
    </location>
</feature>
<evidence type="ECO:0000313" key="6">
    <source>
        <dbReference type="EMBL" id="SFR67410.1"/>
    </source>
</evidence>
<comment type="similarity">
    <text evidence="1">Belongs to the ATP-dependent AMP-binding enzyme family.</text>
</comment>
<name>A0A1I6IMA6_9EURY</name>
<feature type="compositionally biased region" description="Basic and acidic residues" evidence="3">
    <location>
        <begin position="510"/>
        <end position="520"/>
    </location>
</feature>